<feature type="region of interest" description="Disordered" evidence="2">
    <location>
        <begin position="600"/>
        <end position="685"/>
    </location>
</feature>
<sequence>MSTDTINPYIPHPEADIISQIREAVRYLIKFLSTLNQFAVNINIYQKNIPARYIYTKADNDTHYSVVKQRVRDCPVAYSMYKKFTNELPQYLKTINDYDEDDQETLYEIEEEEQTPEVLETMAELKELFLVMMNKGQVLMSQLETSCGETPEDKLYKSYKYFTEKLLCKSILTICAPNYIKDQVVEEQRKRKKFVKLQMRAANCLKDIDFYFEKYLAICEAVTVYYGKREELMNDHVKSIYQHLKPKFEHIQKHYTEVLINESMPFLTFDPRSAEESFLSFREVEIGIQALEVIINTEKTVMEELGECFFGMFVLYSMQGAAATDMYEKVLEVWNDYFYLQRMFDEYKEIHEYQFVNDLRNRYAYETKEAGRIEASRIGLYLLKLKEYPDSFCVKFIILMMYVYIIHVRPRVSHMVYMVMSFDHYYAEANGLSYMAPQSTCDIMDFTKKYLCEKLGAVLWVLVEEEDDDTTIPFGSGTRRVRETDNINLVGTNGFTNIIQIVYAYNLSMTEESKDYENKEVMEYVQAHPTVVEWAMEYLEKVGEPKALFRNVTIIRNGLEDALDWDGSDEEAWKPMKELKREEEEEFSKSFYTQKVRSLRSSLVMNDNDEQNSEGSEEGSEEKSESVEEEEETGEKEETFTQGKNGVEDVEERNERNETLYDNKNSTNEGKKQNEERSEKGKENITTKFVRPKKLKYHVNAFNKYMIVTYDDIVTVGPKAESDQFVYLAQKRLAEKICEEIRRDNVELLKQLEEKMKREEHEKEVEEERRRVENIRKKKALEHKKKIKDICAHMEWMKQMKKAVSELPEHIYNEPIHKGKLPQKEKRKTETLKLKNANIMMSGIGRTNSDV</sequence>
<feature type="compositionally biased region" description="Acidic residues" evidence="2">
    <location>
        <begin position="607"/>
        <end position="620"/>
    </location>
</feature>
<evidence type="ECO:0000256" key="2">
    <source>
        <dbReference type="SAM" id="MobiDB-lite"/>
    </source>
</evidence>
<dbReference type="Proteomes" id="UP000014680">
    <property type="component" value="Unassembled WGS sequence"/>
</dbReference>
<evidence type="ECO:0000313" key="3">
    <source>
        <dbReference type="EMBL" id="ELP84198.1"/>
    </source>
</evidence>
<gene>
    <name evidence="3" type="ORF">EIN_258820</name>
</gene>
<dbReference type="GeneID" id="14883166"/>
<evidence type="ECO:0000313" key="4">
    <source>
        <dbReference type="Proteomes" id="UP000014680"/>
    </source>
</evidence>
<keyword evidence="4" id="KW-1185">Reference proteome</keyword>
<dbReference type="KEGG" id="eiv:EIN_258820"/>
<feature type="coiled-coil region" evidence="1">
    <location>
        <begin position="738"/>
        <end position="778"/>
    </location>
</feature>
<dbReference type="EMBL" id="KB207142">
    <property type="protein sequence ID" value="ELP84198.1"/>
    <property type="molecule type" value="Genomic_DNA"/>
</dbReference>
<protein>
    <submittedName>
        <fullName evidence="3">Uncharacterized protein</fullName>
    </submittedName>
</protein>
<organism evidence="3 4">
    <name type="scientific">Entamoeba invadens IP1</name>
    <dbReference type="NCBI Taxonomy" id="370355"/>
    <lineage>
        <taxon>Eukaryota</taxon>
        <taxon>Amoebozoa</taxon>
        <taxon>Evosea</taxon>
        <taxon>Archamoebae</taxon>
        <taxon>Mastigamoebida</taxon>
        <taxon>Entamoebidae</taxon>
        <taxon>Entamoeba</taxon>
    </lineage>
</organism>
<feature type="compositionally biased region" description="Basic and acidic residues" evidence="2">
    <location>
        <begin position="669"/>
        <end position="685"/>
    </location>
</feature>
<dbReference type="AlphaFoldDB" id="A0A0A1TZX8"/>
<name>A0A0A1TZX8_ENTIV</name>
<dbReference type="RefSeq" id="XP_004183544.1">
    <property type="nucleotide sequence ID" value="XM_004183496.1"/>
</dbReference>
<keyword evidence="1" id="KW-0175">Coiled coil</keyword>
<accession>A0A0A1TZX8</accession>
<dbReference type="VEuPathDB" id="AmoebaDB:EIN_258820"/>
<proteinExistence type="predicted"/>
<evidence type="ECO:0000256" key="1">
    <source>
        <dbReference type="SAM" id="Coils"/>
    </source>
</evidence>
<reference evidence="3 4" key="1">
    <citation type="submission" date="2012-10" db="EMBL/GenBank/DDBJ databases">
        <authorList>
            <person name="Zafar N."/>
            <person name="Inman J."/>
            <person name="Hall N."/>
            <person name="Lorenzi H."/>
            <person name="Caler E."/>
        </authorList>
    </citation>
    <scope>NUCLEOTIDE SEQUENCE [LARGE SCALE GENOMIC DNA]</scope>
    <source>
        <strain evidence="3 4">IP1</strain>
    </source>
</reference>